<reference evidence="3 4" key="1">
    <citation type="submission" date="2016-11" db="EMBL/GenBank/DDBJ databases">
        <authorList>
            <person name="Jaros S."/>
            <person name="Januszkiewicz K."/>
            <person name="Wedrychowicz H."/>
        </authorList>
    </citation>
    <scope>NUCLEOTIDE SEQUENCE [LARGE SCALE GENOMIC DNA]</scope>
    <source>
        <strain evidence="3 4">DSM 9705</strain>
    </source>
</reference>
<feature type="domain" description="Phage head morphogenesis" evidence="1">
    <location>
        <begin position="54"/>
        <end position="167"/>
    </location>
</feature>
<dbReference type="Pfam" id="PF04233">
    <property type="entry name" value="Phage_Mu_F"/>
    <property type="match status" value="1"/>
</dbReference>
<dbReference type="Pfam" id="PF18810">
    <property type="entry name" value="PBECR2"/>
    <property type="match status" value="1"/>
</dbReference>
<keyword evidence="4" id="KW-1185">Reference proteome</keyword>
<dbReference type="NCBIfam" id="TIGR01641">
    <property type="entry name" value="phageSPP1_gp7"/>
    <property type="match status" value="1"/>
</dbReference>
<dbReference type="EMBL" id="FQXS01000001">
    <property type="protein sequence ID" value="SHH33503.1"/>
    <property type="molecule type" value="Genomic_DNA"/>
</dbReference>
<evidence type="ECO:0000259" key="1">
    <source>
        <dbReference type="Pfam" id="PF04233"/>
    </source>
</evidence>
<dbReference type="InterPro" id="IPR041110">
    <property type="entry name" value="PBECR2"/>
</dbReference>
<evidence type="ECO:0000313" key="3">
    <source>
        <dbReference type="EMBL" id="SHH33503.1"/>
    </source>
</evidence>
<feature type="domain" description="Phage-Barnase-EndoU-ColicinE5/D-RelE like nuclease 2" evidence="2">
    <location>
        <begin position="279"/>
        <end position="414"/>
    </location>
</feature>
<proteinExistence type="predicted"/>
<protein>
    <submittedName>
        <fullName evidence="3">Phage putative head morphogenesis protein, SPP1 gp7 family</fullName>
    </submittedName>
</protein>
<sequence>MTLTLEALPMQEAIAFWKDKIQLGPAAFAKLDNETRLKAFAVSGIAKGDELSSVYQALQRAIEDGISYGEFKKQCAEIFARRGWSGKREWRVQNIFRTNIQTAYNAGRWQRQKERTGTFPYLMYNAVNDRRTRPTHRAMDGKVFPADHPFWDTWYPPNGFRCRCSTISLTAGQVKRRGLSVETEDPTNTAVLIPHPATGEQIAMQQLLPDPGFNYHPGKAAFGGIGRAARKQFEPLPDLRGPDDFRRPALRNIRPAAIADLDESALLPAGRGDEFYRQAFIERFGEQSILTDGAGEPVVLSLRSFLIDKTPGTEPRWKFGKAGHGESIGLLAEMIERPLEIWLTPQKDEKSGAVRLAKRYVGLWKTEDKQRLAGLAVFEVADGEFQGVTAFLPLKSGEPDLDYAERQRRGLLLYPR</sequence>
<dbReference type="OrthoDB" id="9813502at2"/>
<evidence type="ECO:0000313" key="4">
    <source>
        <dbReference type="Proteomes" id="UP000184139"/>
    </source>
</evidence>
<organism evidence="3 4">
    <name type="scientific">Desulfofustis glycolicus DSM 9705</name>
    <dbReference type="NCBI Taxonomy" id="1121409"/>
    <lineage>
        <taxon>Bacteria</taxon>
        <taxon>Pseudomonadati</taxon>
        <taxon>Thermodesulfobacteriota</taxon>
        <taxon>Desulfobulbia</taxon>
        <taxon>Desulfobulbales</taxon>
        <taxon>Desulfocapsaceae</taxon>
        <taxon>Desulfofustis</taxon>
    </lineage>
</organism>
<dbReference type="STRING" id="1121409.SAMN02745124_00163"/>
<dbReference type="AlphaFoldDB" id="A0A1M5S6E6"/>
<evidence type="ECO:0000259" key="2">
    <source>
        <dbReference type="Pfam" id="PF18810"/>
    </source>
</evidence>
<dbReference type="Proteomes" id="UP000184139">
    <property type="component" value="Unassembled WGS sequence"/>
</dbReference>
<name>A0A1M5S6E6_9BACT</name>
<dbReference type="InterPro" id="IPR006528">
    <property type="entry name" value="Phage_head_morphogenesis_dom"/>
</dbReference>
<gene>
    <name evidence="3" type="ORF">SAMN02745124_00163</name>
</gene>
<accession>A0A1M5S6E6</accession>
<dbReference type="RefSeq" id="WP_073372930.1">
    <property type="nucleotide sequence ID" value="NZ_FQXS01000001.1"/>
</dbReference>